<feature type="compositionally biased region" description="Basic and acidic residues" evidence="6">
    <location>
        <begin position="750"/>
        <end position="759"/>
    </location>
</feature>
<evidence type="ECO:0000256" key="4">
    <source>
        <dbReference type="ARBA" id="ARBA00023204"/>
    </source>
</evidence>
<dbReference type="PANTHER" id="PTHR12135:SF0">
    <property type="entry name" value="DNA REPAIR PROTEIN COMPLEMENTING XP-C CELLS"/>
    <property type="match status" value="1"/>
</dbReference>
<dbReference type="InterPro" id="IPR018325">
    <property type="entry name" value="Rad4/PNGase_transGLS-fold"/>
</dbReference>
<feature type="region of interest" description="Disordered" evidence="6">
    <location>
        <begin position="721"/>
        <end position="876"/>
    </location>
</feature>
<dbReference type="SUPFAM" id="SSF54001">
    <property type="entry name" value="Cysteine proteinases"/>
    <property type="match status" value="1"/>
</dbReference>
<evidence type="ECO:0000256" key="2">
    <source>
        <dbReference type="ARBA" id="ARBA00009525"/>
    </source>
</evidence>
<organism evidence="10 11">
    <name type="scientific">Candida oxycetoniae</name>
    <dbReference type="NCBI Taxonomy" id="497107"/>
    <lineage>
        <taxon>Eukaryota</taxon>
        <taxon>Fungi</taxon>
        <taxon>Dikarya</taxon>
        <taxon>Ascomycota</taxon>
        <taxon>Saccharomycotina</taxon>
        <taxon>Pichiomycetes</taxon>
        <taxon>Debaryomycetaceae</taxon>
        <taxon>Candida/Lodderomyces clade</taxon>
        <taxon>Candida</taxon>
    </lineage>
</organism>
<name>A0AAI9SU48_9ASCO</name>
<evidence type="ECO:0000256" key="1">
    <source>
        <dbReference type="ARBA" id="ARBA00004123"/>
    </source>
</evidence>
<dbReference type="Pfam" id="PF10404">
    <property type="entry name" value="BHD_2"/>
    <property type="match status" value="1"/>
</dbReference>
<evidence type="ECO:0000259" key="9">
    <source>
        <dbReference type="SMART" id="SM01032"/>
    </source>
</evidence>
<evidence type="ECO:0000313" key="10">
    <source>
        <dbReference type="EMBL" id="KAI3402853.2"/>
    </source>
</evidence>
<accession>A0AAI9SU48</accession>
<dbReference type="InterPro" id="IPR018326">
    <property type="entry name" value="Rad4_beta-hairpin_dom1"/>
</dbReference>
<keyword evidence="5" id="KW-0539">Nucleus</keyword>
<evidence type="ECO:0000313" key="11">
    <source>
        <dbReference type="Proteomes" id="UP001202479"/>
    </source>
</evidence>
<dbReference type="Gene3D" id="3.90.260.10">
    <property type="entry name" value="Transglutaminase-like"/>
    <property type="match status" value="1"/>
</dbReference>
<proteinExistence type="inferred from homology"/>
<dbReference type="Pfam" id="PF10405">
    <property type="entry name" value="BHD_3"/>
    <property type="match status" value="1"/>
</dbReference>
<feature type="compositionally biased region" description="Acidic residues" evidence="6">
    <location>
        <begin position="760"/>
        <end position="774"/>
    </location>
</feature>
<keyword evidence="11" id="KW-1185">Reference proteome</keyword>
<gene>
    <name evidence="10" type="ORF">KGF56_004314</name>
</gene>
<dbReference type="GO" id="GO:0003684">
    <property type="term" value="F:damaged DNA binding"/>
    <property type="evidence" value="ECO:0007669"/>
    <property type="project" value="InterPro"/>
</dbReference>
<dbReference type="Proteomes" id="UP001202479">
    <property type="component" value="Unassembled WGS sequence"/>
</dbReference>
<dbReference type="SMART" id="SM01032">
    <property type="entry name" value="BHD_3"/>
    <property type="match status" value="1"/>
</dbReference>
<protein>
    <recommendedName>
        <fullName evidence="12">DNA repair protein RAD4</fullName>
    </recommendedName>
</protein>
<feature type="domain" description="Rad4 beta-hairpin" evidence="9">
    <location>
        <begin position="592"/>
        <end position="675"/>
    </location>
</feature>
<evidence type="ECO:0000256" key="5">
    <source>
        <dbReference type="ARBA" id="ARBA00023242"/>
    </source>
</evidence>
<dbReference type="SMART" id="SM01030">
    <property type="entry name" value="BHD_1"/>
    <property type="match status" value="1"/>
</dbReference>
<dbReference type="GO" id="GO:0003697">
    <property type="term" value="F:single-stranded DNA binding"/>
    <property type="evidence" value="ECO:0007669"/>
    <property type="project" value="TreeGrafter"/>
</dbReference>
<feature type="domain" description="Rad4 beta-hairpin" evidence="7">
    <location>
        <begin position="475"/>
        <end position="535"/>
    </location>
</feature>
<feature type="region of interest" description="Disordered" evidence="6">
    <location>
        <begin position="1"/>
        <end position="54"/>
    </location>
</feature>
<comment type="caution">
    <text evidence="10">The sequence shown here is derived from an EMBL/GenBank/DDBJ whole genome shotgun (WGS) entry which is preliminary data.</text>
</comment>
<dbReference type="Gene3D" id="2.20.20.110">
    <property type="entry name" value="Rad4, beta-hairpin domain BHD1"/>
    <property type="match status" value="1"/>
</dbReference>
<feature type="domain" description="Rad4 beta-hairpin" evidence="8">
    <location>
        <begin position="537"/>
        <end position="585"/>
    </location>
</feature>
<dbReference type="GeneID" id="73381929"/>
<dbReference type="GO" id="GO:0000111">
    <property type="term" value="C:nucleotide-excision repair factor 2 complex"/>
    <property type="evidence" value="ECO:0007669"/>
    <property type="project" value="TreeGrafter"/>
</dbReference>
<dbReference type="EMBL" id="JAHUZD010000140">
    <property type="protein sequence ID" value="KAI3402853.2"/>
    <property type="molecule type" value="Genomic_DNA"/>
</dbReference>
<keyword evidence="4" id="KW-0234">DNA repair</keyword>
<dbReference type="SMART" id="SM01031">
    <property type="entry name" value="BHD_2"/>
    <property type="match status" value="1"/>
</dbReference>
<sequence length="876" mass="100170">MAREFPSVHHQQLLREAGSASNETSSTLTRKRRKIQPEIIDVDASDEDSSDLDDDFEDVDLTARQDIVGSDLAARQDIVGSDLAARQDIVGSDLTARQDIFRSDSNSGESEDFENVDFTMVADAPRFFHNEKEEQAKDDVLTIRLQSKDEHSCISSKKGRVNFISREERQKRILVHKLYLVLMVTHLIVRNRWCNDKELGATLKRACLTRQIAQSLEFRHDISSAVGSRRLLDGLKKLLTIFASKYRVTSQGLIRKEWHELKIAQDSDIVTRKTFKRLVAHFRGSRDVAAQGFVTLLRSLGLNARLVFSLQPPDYTLVTETATINSSPHPQENIFGVQSKNLQVAHKDVKFEDSPYPIFWAEVFDRYKNTWISIDPIVMKTIDVCPKKKKSLFEPPATDVRNQLSYVLAVDKRGRVRDVTRRYSFNYNARTIKKRIEFRSEEDKEWYDRVLNYKKRESRTISDIYELKEFHERDLSEGMPNNIQAFRNHPIYALESQLKQNEVIYPKDKTSVCGTFRPKNSSGKLLDVYKRSCVKRLRSAKAWYMRGRVLKVGAMPMKYKKGSSINGEEEVRLYAEFQTKLYVPPVVEDGKVPKNLFGNIDIYTDSMIPGNCVLVKVNDTITVKMLQKTASLLNIDYATAIVSFDFTKRNRGVPNAKEGGIVILKDHEEAMGVSLEHVIEMEANERRLMVESNALQNWNYFLLKLRLKDRLNKSHGFVDEEVESKGEVEVEDDSTSEGDSFQDGGFLANDTKDNNRFESSEDEDEEDDEEDDSEVGGGFMTEDSSKSVEGAQECEVIADDGDEISHRRSKRIANTRLTKHFKTGHYKNENENSTESLRGPTTIRVSSSSEVDLGIQSEKENDNSNESSLEFDYDSD</sequence>
<dbReference type="AlphaFoldDB" id="A0AAI9SU48"/>
<feature type="compositionally biased region" description="Basic residues" evidence="6">
    <location>
        <begin position="807"/>
        <end position="825"/>
    </location>
</feature>
<dbReference type="InterPro" id="IPR018327">
    <property type="entry name" value="BHD_2"/>
</dbReference>
<dbReference type="GO" id="GO:0006298">
    <property type="term" value="P:mismatch repair"/>
    <property type="evidence" value="ECO:0007669"/>
    <property type="project" value="TreeGrafter"/>
</dbReference>
<dbReference type="InterPro" id="IPR036985">
    <property type="entry name" value="Transglutaminase-like_sf"/>
</dbReference>
<dbReference type="RefSeq" id="XP_049178600.1">
    <property type="nucleotide sequence ID" value="XM_049325741.1"/>
</dbReference>
<dbReference type="InterPro" id="IPR038765">
    <property type="entry name" value="Papain-like_cys_pep_sf"/>
</dbReference>
<feature type="compositionally biased region" description="Acidic residues" evidence="6">
    <location>
        <begin position="40"/>
        <end position="54"/>
    </location>
</feature>
<dbReference type="PANTHER" id="PTHR12135">
    <property type="entry name" value="DNA REPAIR PROTEIN XP-C / RAD4"/>
    <property type="match status" value="1"/>
</dbReference>
<evidence type="ECO:0000256" key="3">
    <source>
        <dbReference type="ARBA" id="ARBA00022763"/>
    </source>
</evidence>
<dbReference type="GO" id="GO:0006289">
    <property type="term" value="P:nucleotide-excision repair"/>
    <property type="evidence" value="ECO:0007669"/>
    <property type="project" value="InterPro"/>
</dbReference>
<comment type="similarity">
    <text evidence="2">Belongs to the XPC family.</text>
</comment>
<evidence type="ECO:0000259" key="7">
    <source>
        <dbReference type="SMART" id="SM01030"/>
    </source>
</evidence>
<evidence type="ECO:0008006" key="12">
    <source>
        <dbReference type="Google" id="ProtNLM"/>
    </source>
</evidence>
<dbReference type="GO" id="GO:0071942">
    <property type="term" value="C:XPC complex"/>
    <property type="evidence" value="ECO:0007669"/>
    <property type="project" value="TreeGrafter"/>
</dbReference>
<dbReference type="GO" id="GO:0005737">
    <property type="term" value="C:cytoplasm"/>
    <property type="evidence" value="ECO:0007669"/>
    <property type="project" value="TreeGrafter"/>
</dbReference>
<dbReference type="Gene3D" id="3.30.60.290">
    <property type="entry name" value="Rad4, beta-hairpin domain BHD2"/>
    <property type="match status" value="1"/>
</dbReference>
<reference evidence="10" key="1">
    <citation type="journal article" date="2022" name="DNA Res.">
        <title>Genome analysis of five recently described species of the CUG-Ser clade uncovers Candida theae as a new hybrid lineage with pathogenic potential in the Candida parapsilosis species complex.</title>
        <authorList>
            <person name="Mixao V."/>
            <person name="Del Olmo V."/>
            <person name="Hegedusova E."/>
            <person name="Saus E."/>
            <person name="Pryszcz L."/>
            <person name="Cillingova A."/>
            <person name="Nosek J."/>
            <person name="Gabaldon T."/>
        </authorList>
    </citation>
    <scope>NUCLEOTIDE SEQUENCE</scope>
    <source>
        <strain evidence="10">CBS 10844</strain>
    </source>
</reference>
<dbReference type="InterPro" id="IPR018328">
    <property type="entry name" value="Rad4_beta-hairpin_dom3"/>
</dbReference>
<dbReference type="InterPro" id="IPR004583">
    <property type="entry name" value="DNA_repair_Rad4"/>
</dbReference>
<comment type="subcellular location">
    <subcellularLocation>
        <location evidence="1">Nucleus</location>
    </subcellularLocation>
</comment>
<feature type="compositionally biased region" description="Polar residues" evidence="6">
    <location>
        <begin position="19"/>
        <end position="28"/>
    </location>
</feature>
<dbReference type="Pfam" id="PF03835">
    <property type="entry name" value="Rad4"/>
    <property type="match status" value="1"/>
</dbReference>
<dbReference type="Pfam" id="PF10403">
    <property type="entry name" value="BHD_1"/>
    <property type="match status" value="1"/>
</dbReference>
<dbReference type="Gene3D" id="3.30.70.2460">
    <property type="entry name" value="Rad4, beta-hairpin domain BHD3"/>
    <property type="match status" value="1"/>
</dbReference>
<keyword evidence="3" id="KW-0227">DNA damage</keyword>
<evidence type="ECO:0000256" key="6">
    <source>
        <dbReference type="SAM" id="MobiDB-lite"/>
    </source>
</evidence>
<evidence type="ECO:0000259" key="8">
    <source>
        <dbReference type="SMART" id="SM01031"/>
    </source>
</evidence>
<dbReference type="InterPro" id="IPR042488">
    <property type="entry name" value="Rad4_BHD3_sf"/>
</dbReference>